<feature type="domain" description="Helix-turn-helix" evidence="1">
    <location>
        <begin position="100"/>
        <end position="151"/>
    </location>
</feature>
<dbReference type="Pfam" id="PF26215">
    <property type="entry name" value="HTH_animal"/>
    <property type="match status" value="1"/>
</dbReference>
<reference evidence="4" key="2">
    <citation type="submission" date="2019-09" db="UniProtKB">
        <authorList>
            <consortium name="WormBaseParasite"/>
        </authorList>
    </citation>
    <scope>IDENTIFICATION</scope>
</reference>
<accession>A0A183FL15</accession>
<name>A0A183FL15_HELPZ</name>
<dbReference type="AlphaFoldDB" id="A0A183FL15"/>
<evidence type="ECO:0000259" key="1">
    <source>
        <dbReference type="Pfam" id="PF26215"/>
    </source>
</evidence>
<dbReference type="EMBL" id="UZAH01025999">
    <property type="protein sequence ID" value="VDO74023.1"/>
    <property type="molecule type" value="Genomic_DNA"/>
</dbReference>
<dbReference type="InterPro" id="IPR058912">
    <property type="entry name" value="HTH_animal"/>
</dbReference>
<dbReference type="Proteomes" id="UP000050761">
    <property type="component" value="Unassembled WGS sequence"/>
</dbReference>
<dbReference type="OrthoDB" id="5988153at2759"/>
<evidence type="ECO:0000313" key="4">
    <source>
        <dbReference type="WBParaSite" id="HPBE_0000789401-mRNA-1"/>
    </source>
</evidence>
<dbReference type="WBParaSite" id="HPBE_0000789401-mRNA-1">
    <property type="protein sequence ID" value="HPBE_0000789401-mRNA-1"/>
    <property type="gene ID" value="HPBE_0000789401"/>
</dbReference>
<evidence type="ECO:0000313" key="3">
    <source>
        <dbReference type="Proteomes" id="UP000050761"/>
    </source>
</evidence>
<gene>
    <name evidence="2" type="ORF">HPBE_LOCUS7895</name>
</gene>
<proteinExistence type="predicted"/>
<keyword evidence="3" id="KW-1185">Reference proteome</keyword>
<protein>
    <submittedName>
        <fullName evidence="4">Reverse transcriptase domain-containing protein</fullName>
    </submittedName>
</protein>
<dbReference type="PANTHER" id="PTHR21301">
    <property type="entry name" value="REVERSE TRANSCRIPTASE"/>
    <property type="match status" value="1"/>
</dbReference>
<organism evidence="3 4">
    <name type="scientific">Heligmosomoides polygyrus</name>
    <name type="common">Parasitic roundworm</name>
    <dbReference type="NCBI Taxonomy" id="6339"/>
    <lineage>
        <taxon>Eukaryota</taxon>
        <taxon>Metazoa</taxon>
        <taxon>Ecdysozoa</taxon>
        <taxon>Nematoda</taxon>
        <taxon>Chromadorea</taxon>
        <taxon>Rhabditida</taxon>
        <taxon>Rhabditina</taxon>
        <taxon>Rhabditomorpha</taxon>
        <taxon>Strongyloidea</taxon>
        <taxon>Heligmosomidae</taxon>
        <taxon>Heligmosomoides</taxon>
    </lineage>
</organism>
<reference evidence="2 3" key="1">
    <citation type="submission" date="2018-11" db="EMBL/GenBank/DDBJ databases">
        <authorList>
            <consortium name="Pathogen Informatics"/>
        </authorList>
    </citation>
    <scope>NUCLEOTIDE SEQUENCE [LARGE SCALE GENOMIC DNA]</scope>
</reference>
<accession>A0A3P7Z8P2</accession>
<evidence type="ECO:0000313" key="2">
    <source>
        <dbReference type="EMBL" id="VDO74023.1"/>
    </source>
</evidence>
<dbReference type="PANTHER" id="PTHR21301:SF10">
    <property type="entry name" value="REVERSE TRANSCRIPTASE DOMAIN-CONTAINING PROTEIN"/>
    <property type="match status" value="1"/>
</dbReference>
<sequence length="189" mass="21801">MGQRLAPALAICFMSKIERPVIERLPIMYCRYIDTCCVVTATQSEMDELFNILNSLSQYIKFTREVPCERWLPFLNTQIRVSNSQYRVKWYRKGSSKNIIIQAKSAHPSAVKRAVVRNMFRTATRICTGKGEREESRMLACQIAALNGYEVQRNRAPYGHRERAYSNKVCLPLPFVSDRVTAAIRQCLL</sequence>